<evidence type="ECO:0000313" key="3">
    <source>
        <dbReference type="EnsemblPlants" id="KRH75245"/>
    </source>
</evidence>
<reference evidence="2" key="3">
    <citation type="submission" date="2018-07" db="EMBL/GenBank/DDBJ databases">
        <title>WGS assembly of Glycine max.</title>
        <authorList>
            <person name="Schmutz J."/>
            <person name="Cannon S."/>
            <person name="Schlueter J."/>
            <person name="Ma J."/>
            <person name="Mitros T."/>
            <person name="Nelson W."/>
            <person name="Hyten D."/>
            <person name="Song Q."/>
            <person name="Thelen J."/>
            <person name="Cheng J."/>
            <person name="Xu D."/>
            <person name="Hellsten U."/>
            <person name="May G."/>
            <person name="Yu Y."/>
            <person name="Sakurai T."/>
            <person name="Umezawa T."/>
            <person name="Bhattacharyya M."/>
            <person name="Sandhu D."/>
            <person name="Valliyodan B."/>
            <person name="Lindquist E."/>
            <person name="Peto M."/>
            <person name="Grant D."/>
            <person name="Shu S."/>
            <person name="Goodstein D."/>
            <person name="Barry K."/>
            <person name="Futrell-Griggs M."/>
            <person name="Abernathy B."/>
            <person name="Du J."/>
            <person name="Tian Z."/>
            <person name="Zhu L."/>
            <person name="Gill N."/>
            <person name="Joshi T."/>
            <person name="Libault M."/>
            <person name="Sethuraman A."/>
            <person name="Zhang X."/>
            <person name="Shinozaki K."/>
            <person name="Nguyen H."/>
            <person name="Wing R."/>
            <person name="Cregan P."/>
            <person name="Specht J."/>
            <person name="Grimwood J."/>
            <person name="Rokhsar D."/>
            <person name="Stacey G."/>
            <person name="Shoemaker R."/>
            <person name="Jackson S."/>
        </authorList>
    </citation>
    <scope>NUCLEOTIDE SEQUENCE</scope>
    <source>
        <tissue evidence="2">Callus</tissue>
    </source>
</reference>
<sequence length="138" mass="16225">MDIVGIRDTEIHNYQINLKGNGSSSITRLTPNTKMGQNSVVLKFVCILLLALISYWLIFIPFYRRQKPEAFLLGSMENEMISDGVLAQDINQASSFWLLREAIELILLRRYYSRSGGFVRDACLWRFYWLRKRKWVIN</sequence>
<protein>
    <submittedName>
        <fullName evidence="2 3">Uncharacterized protein</fullName>
    </submittedName>
</protein>
<dbReference type="AlphaFoldDB" id="A0A0R0L7J6"/>
<feature type="transmembrane region" description="Helical" evidence="1">
    <location>
        <begin position="40"/>
        <end position="63"/>
    </location>
</feature>
<reference evidence="2 3" key="1">
    <citation type="journal article" date="2010" name="Nature">
        <title>Genome sequence of the palaeopolyploid soybean.</title>
        <authorList>
            <person name="Schmutz J."/>
            <person name="Cannon S.B."/>
            <person name="Schlueter J."/>
            <person name="Ma J."/>
            <person name="Mitros T."/>
            <person name="Nelson W."/>
            <person name="Hyten D.L."/>
            <person name="Song Q."/>
            <person name="Thelen J.J."/>
            <person name="Cheng J."/>
            <person name="Xu D."/>
            <person name="Hellsten U."/>
            <person name="May G.D."/>
            <person name="Yu Y."/>
            <person name="Sakurai T."/>
            <person name="Umezawa T."/>
            <person name="Bhattacharyya M.K."/>
            <person name="Sandhu D."/>
            <person name="Valliyodan B."/>
            <person name="Lindquist E."/>
            <person name="Peto M."/>
            <person name="Grant D."/>
            <person name="Shu S."/>
            <person name="Goodstein D."/>
            <person name="Barry K."/>
            <person name="Futrell-Griggs M."/>
            <person name="Abernathy B."/>
            <person name="Du J."/>
            <person name="Tian Z."/>
            <person name="Zhu L."/>
            <person name="Gill N."/>
            <person name="Joshi T."/>
            <person name="Libault M."/>
            <person name="Sethuraman A."/>
            <person name="Zhang X.-C."/>
            <person name="Shinozaki K."/>
            <person name="Nguyen H.T."/>
            <person name="Wing R.A."/>
            <person name="Cregan P."/>
            <person name="Specht J."/>
            <person name="Grimwood J."/>
            <person name="Rokhsar D."/>
            <person name="Stacey G."/>
            <person name="Shoemaker R.C."/>
            <person name="Jackson S.A."/>
        </authorList>
    </citation>
    <scope>NUCLEOTIDE SEQUENCE [LARGE SCALE GENOMIC DNA]</scope>
    <source>
        <strain evidence="3">cv. Williams 82</strain>
        <tissue evidence="2">Callus</tissue>
    </source>
</reference>
<name>A0A0R0L7J6_SOYBN</name>
<dbReference type="Proteomes" id="UP000008827">
    <property type="component" value="Chromosome 1"/>
</dbReference>
<evidence type="ECO:0000313" key="2">
    <source>
        <dbReference type="EMBL" id="KRH75245.1"/>
    </source>
</evidence>
<evidence type="ECO:0000256" key="1">
    <source>
        <dbReference type="SAM" id="Phobius"/>
    </source>
</evidence>
<dbReference type="Gene3D" id="3.30.70.2190">
    <property type="match status" value="1"/>
</dbReference>
<keyword evidence="1" id="KW-0812">Transmembrane</keyword>
<keyword evidence="1" id="KW-1133">Transmembrane helix</keyword>
<accession>A0A0R0L7J6</accession>
<organism evidence="2">
    <name type="scientific">Glycine max</name>
    <name type="common">Soybean</name>
    <name type="synonym">Glycine hispida</name>
    <dbReference type="NCBI Taxonomy" id="3847"/>
    <lineage>
        <taxon>Eukaryota</taxon>
        <taxon>Viridiplantae</taxon>
        <taxon>Streptophyta</taxon>
        <taxon>Embryophyta</taxon>
        <taxon>Tracheophyta</taxon>
        <taxon>Spermatophyta</taxon>
        <taxon>Magnoliopsida</taxon>
        <taxon>eudicotyledons</taxon>
        <taxon>Gunneridae</taxon>
        <taxon>Pentapetalae</taxon>
        <taxon>rosids</taxon>
        <taxon>fabids</taxon>
        <taxon>Fabales</taxon>
        <taxon>Fabaceae</taxon>
        <taxon>Papilionoideae</taxon>
        <taxon>50 kb inversion clade</taxon>
        <taxon>NPAAA clade</taxon>
        <taxon>indigoferoid/millettioid clade</taxon>
        <taxon>Phaseoleae</taxon>
        <taxon>Glycine</taxon>
        <taxon>Glycine subgen. Soja</taxon>
    </lineage>
</organism>
<proteinExistence type="predicted"/>
<gene>
    <name evidence="2" type="ORF">GLYMA_01G073000</name>
</gene>
<dbReference type="InParanoid" id="A0A0R0L7J6"/>
<dbReference type="Gramene" id="KRH75245">
    <property type="protein sequence ID" value="KRH75245"/>
    <property type="gene ID" value="GLYMA_01G073000"/>
</dbReference>
<keyword evidence="4" id="KW-1185">Reference proteome</keyword>
<reference evidence="3" key="2">
    <citation type="submission" date="2018-02" db="UniProtKB">
        <authorList>
            <consortium name="EnsemblPlants"/>
        </authorList>
    </citation>
    <scope>IDENTIFICATION</scope>
    <source>
        <strain evidence="3">Williams 82</strain>
    </source>
</reference>
<evidence type="ECO:0000313" key="4">
    <source>
        <dbReference type="Proteomes" id="UP000008827"/>
    </source>
</evidence>
<keyword evidence="1" id="KW-0472">Membrane</keyword>
<dbReference type="EMBL" id="CM000834">
    <property type="protein sequence ID" value="KRH75245.1"/>
    <property type="molecule type" value="Genomic_DNA"/>
</dbReference>
<dbReference type="STRING" id="3847.A0A0R0L7J6"/>
<dbReference type="EnsemblPlants" id="KRH75245">
    <property type="protein sequence ID" value="KRH75245"/>
    <property type="gene ID" value="GLYMA_01G073000"/>
</dbReference>
<dbReference type="OrthoDB" id="777615at2759"/>